<reference evidence="5 6" key="1">
    <citation type="journal article" date="2024" name="bioRxiv">
        <title>Comparative genomics of Cryptococcus and Kwoniella reveals pathogenesis evolution and contrasting karyotype dynamics via intercentromeric recombination or chromosome fusion.</title>
        <authorList>
            <person name="Coelho M.A."/>
            <person name="David-Palma M."/>
            <person name="Shea T."/>
            <person name="Bowers K."/>
            <person name="McGinley-Smith S."/>
            <person name="Mohammad A.W."/>
            <person name="Gnirke A."/>
            <person name="Yurkov A.M."/>
            <person name="Nowrousian M."/>
            <person name="Sun S."/>
            <person name="Cuomo C.A."/>
            <person name="Heitman J."/>
        </authorList>
    </citation>
    <scope>NUCLEOTIDE SEQUENCE [LARGE SCALE GENOMIC DNA]</scope>
    <source>
        <strain evidence="5 6">CBS 13917</strain>
    </source>
</reference>
<dbReference type="InterPro" id="IPR036388">
    <property type="entry name" value="WH-like_DNA-bd_sf"/>
</dbReference>
<evidence type="ECO:0000256" key="2">
    <source>
        <dbReference type="ARBA" id="ARBA00023242"/>
    </source>
</evidence>
<sequence length="317" mass="35496">MAKPSTAPTHPDFVTRPTLDCPIVRSFGISSTLDADVESYGLVLTRSDLTRYRNNPFTPPINIGYIGEGVPRGGSKMVTISEGCWRKWEEEGGLSMSLAYAYDEDGKAYKPDLTYVQSIRIVIAASPRRMLTLGEPSKIYDAMEERWPWYKTCGPIWKNSVRHTLSTSKCFVRVNKTKNDAERIEKGTYWTVKDSLSDQTDRRPRHADRERVENVHDRLSPVIARGPSALHRISSQVHNAQIPHMSFVPAEVVQASRAMANSRPIYDRPFDSSAQAQSAIPKTTSSVLLPRPVCCTHRRVSLPSLADVWDGAIHAEA</sequence>
<evidence type="ECO:0000256" key="1">
    <source>
        <dbReference type="ARBA" id="ARBA00023125"/>
    </source>
</evidence>
<evidence type="ECO:0000313" key="6">
    <source>
        <dbReference type="Proteomes" id="UP001388673"/>
    </source>
</evidence>
<dbReference type="InterPro" id="IPR001766">
    <property type="entry name" value="Fork_head_dom"/>
</dbReference>
<accession>A0AAW0YZU7</accession>
<keyword evidence="2 3" id="KW-0539">Nucleus</keyword>
<gene>
    <name evidence="5" type="ORF">IAR55_003160</name>
</gene>
<keyword evidence="1 3" id="KW-0238">DNA-binding</keyword>
<dbReference type="GeneID" id="92180418"/>
<dbReference type="GO" id="GO:0005634">
    <property type="term" value="C:nucleus"/>
    <property type="evidence" value="ECO:0007669"/>
    <property type="project" value="UniProtKB-SubCell"/>
</dbReference>
<dbReference type="InterPro" id="IPR036390">
    <property type="entry name" value="WH_DNA-bd_sf"/>
</dbReference>
<dbReference type="PANTHER" id="PTHR11829:SF343">
    <property type="entry name" value="FORK-HEAD DOMAIN-CONTAINING PROTEIN"/>
    <property type="match status" value="1"/>
</dbReference>
<proteinExistence type="predicted"/>
<comment type="caution">
    <text evidence="5">The sequence shown here is derived from an EMBL/GenBank/DDBJ whole genome shotgun (WGS) entry which is preliminary data.</text>
</comment>
<dbReference type="InterPro" id="IPR030456">
    <property type="entry name" value="TF_fork_head_CS_2"/>
</dbReference>
<dbReference type="RefSeq" id="XP_066803770.1">
    <property type="nucleotide sequence ID" value="XM_066946269.1"/>
</dbReference>
<dbReference type="PANTHER" id="PTHR11829">
    <property type="entry name" value="FORKHEAD BOX PROTEIN"/>
    <property type="match status" value="1"/>
</dbReference>
<evidence type="ECO:0000313" key="5">
    <source>
        <dbReference type="EMBL" id="KAK8858929.1"/>
    </source>
</evidence>
<dbReference type="AlphaFoldDB" id="A0AAW0YZU7"/>
<evidence type="ECO:0000256" key="3">
    <source>
        <dbReference type="PROSITE-ProRule" id="PRU00089"/>
    </source>
</evidence>
<protein>
    <recommendedName>
        <fullName evidence="4">Fork-head domain-containing protein</fullName>
    </recommendedName>
</protein>
<dbReference type="Gene3D" id="1.10.10.10">
    <property type="entry name" value="Winged helix-like DNA-binding domain superfamily/Winged helix DNA-binding domain"/>
    <property type="match status" value="1"/>
</dbReference>
<feature type="domain" description="Fork-head" evidence="4">
    <location>
        <begin position="110"/>
        <end position="206"/>
    </location>
</feature>
<keyword evidence="6" id="KW-1185">Reference proteome</keyword>
<comment type="subcellular location">
    <subcellularLocation>
        <location evidence="3">Nucleus</location>
    </subcellularLocation>
</comment>
<dbReference type="CDD" id="cd00059">
    <property type="entry name" value="FH_FOX"/>
    <property type="match status" value="1"/>
</dbReference>
<dbReference type="EMBL" id="JBCAWK010000005">
    <property type="protein sequence ID" value="KAK8858929.1"/>
    <property type="molecule type" value="Genomic_DNA"/>
</dbReference>
<dbReference type="SUPFAM" id="SSF46785">
    <property type="entry name" value="Winged helix' DNA-binding domain"/>
    <property type="match status" value="1"/>
</dbReference>
<dbReference type="PROSITE" id="PS00658">
    <property type="entry name" value="FORK_HEAD_2"/>
    <property type="match status" value="1"/>
</dbReference>
<dbReference type="PROSITE" id="PS50039">
    <property type="entry name" value="FORK_HEAD_3"/>
    <property type="match status" value="1"/>
</dbReference>
<dbReference type="GO" id="GO:0000978">
    <property type="term" value="F:RNA polymerase II cis-regulatory region sequence-specific DNA binding"/>
    <property type="evidence" value="ECO:0007669"/>
    <property type="project" value="TreeGrafter"/>
</dbReference>
<feature type="DNA-binding region" description="Fork-head" evidence="3">
    <location>
        <begin position="110"/>
        <end position="206"/>
    </location>
</feature>
<dbReference type="Pfam" id="PF00250">
    <property type="entry name" value="Forkhead"/>
    <property type="match status" value="1"/>
</dbReference>
<dbReference type="SMART" id="SM00339">
    <property type="entry name" value="FH"/>
    <property type="match status" value="1"/>
</dbReference>
<evidence type="ECO:0000259" key="4">
    <source>
        <dbReference type="PROSITE" id="PS50039"/>
    </source>
</evidence>
<name>A0AAW0YZU7_9TREE</name>
<dbReference type="GO" id="GO:0000981">
    <property type="term" value="F:DNA-binding transcription factor activity, RNA polymerase II-specific"/>
    <property type="evidence" value="ECO:0007669"/>
    <property type="project" value="TreeGrafter"/>
</dbReference>
<dbReference type="InterPro" id="IPR050211">
    <property type="entry name" value="FOX_domain-containing"/>
</dbReference>
<dbReference type="Proteomes" id="UP001388673">
    <property type="component" value="Unassembled WGS sequence"/>
</dbReference>
<dbReference type="KEGG" id="kne:92180418"/>
<organism evidence="5 6">
    <name type="scientific">Kwoniella newhampshirensis</name>
    <dbReference type="NCBI Taxonomy" id="1651941"/>
    <lineage>
        <taxon>Eukaryota</taxon>
        <taxon>Fungi</taxon>
        <taxon>Dikarya</taxon>
        <taxon>Basidiomycota</taxon>
        <taxon>Agaricomycotina</taxon>
        <taxon>Tremellomycetes</taxon>
        <taxon>Tremellales</taxon>
        <taxon>Cryptococcaceae</taxon>
        <taxon>Kwoniella</taxon>
    </lineage>
</organism>